<evidence type="ECO:0000259" key="1">
    <source>
        <dbReference type="PROSITE" id="PS50141"/>
    </source>
</evidence>
<dbReference type="Pfam" id="PF02137">
    <property type="entry name" value="A_deamin"/>
    <property type="match status" value="1"/>
</dbReference>
<name>A0AAV0AKS9_PHAPC</name>
<evidence type="ECO:0000313" key="3">
    <source>
        <dbReference type="Proteomes" id="UP001153365"/>
    </source>
</evidence>
<dbReference type="Proteomes" id="UP001153365">
    <property type="component" value="Unassembled WGS sequence"/>
</dbReference>
<dbReference type="PANTHER" id="PTHR10910">
    <property type="entry name" value="EUKARYOTE SPECIFIC DSRNA BINDING PROTEIN"/>
    <property type="match status" value="1"/>
</dbReference>
<evidence type="ECO:0000313" key="2">
    <source>
        <dbReference type="EMBL" id="CAH7668062.1"/>
    </source>
</evidence>
<dbReference type="PANTHER" id="PTHR10910:SF62">
    <property type="entry name" value="AT07585P-RELATED"/>
    <property type="match status" value="1"/>
</dbReference>
<keyword evidence="3" id="KW-1185">Reference proteome</keyword>
<dbReference type="PROSITE" id="PS50141">
    <property type="entry name" value="A_DEAMIN_EDITASE"/>
    <property type="match status" value="1"/>
</dbReference>
<organism evidence="2 3">
    <name type="scientific">Phakopsora pachyrhizi</name>
    <name type="common">Asian soybean rust disease fungus</name>
    <dbReference type="NCBI Taxonomy" id="170000"/>
    <lineage>
        <taxon>Eukaryota</taxon>
        <taxon>Fungi</taxon>
        <taxon>Dikarya</taxon>
        <taxon>Basidiomycota</taxon>
        <taxon>Pucciniomycotina</taxon>
        <taxon>Pucciniomycetes</taxon>
        <taxon>Pucciniales</taxon>
        <taxon>Phakopsoraceae</taxon>
        <taxon>Phakopsora</taxon>
    </lineage>
</organism>
<dbReference type="GO" id="GO:0005730">
    <property type="term" value="C:nucleolus"/>
    <property type="evidence" value="ECO:0007669"/>
    <property type="project" value="TreeGrafter"/>
</dbReference>
<proteinExistence type="predicted"/>
<reference evidence="2" key="1">
    <citation type="submission" date="2022-06" db="EMBL/GenBank/DDBJ databases">
        <authorList>
            <consortium name="SYNGENTA / RWTH Aachen University"/>
        </authorList>
    </citation>
    <scope>NUCLEOTIDE SEQUENCE</scope>
</reference>
<sequence length="480" mass="54224">MYSSSKKDERSLLEGSLSFEKSDLVAKAVLDCYSSLPAHGKPIRRDDGRSEYTIIAGIVLYKDSLDQGPYNPNEAYKCISLGTGMRCLPREKMSPYGDQLNDSHAEILVRRGFRLWLYQEVRRKIHRGEVYESPWIENVADQKNYHKLRDSVQVYFYVSTLPCGDASMFLTDELCNLKLSGNSDDHQDCFSKNYLLSISLGLSTEGSVSRGRMGFSEPVGKLRTKPGRLDSPPTTSHSCSDKLALWNAVGIQGALLSAFYKPIYVSGYVFGNEGFGALDQDLIFHRLKDSLIGRTKDYMVGKDPLMGFTHIGFQYSFQTQLGKQLGEEHKNNNFEKKSHSYSNVVATVNCLSYIDELGTEIIDRYGIRLGGSTRRHPSGSPLSPKIRSRVSKLELYRRHNELCDAIGLSTLNQVPRSYHSCKHPEFSSVDLNFSYLNSRILEFQAKKDKIKKTEGSPLRGWLVHGLEWEKFDVLGQIKAT</sequence>
<dbReference type="AlphaFoldDB" id="A0AAV0AKS9"/>
<dbReference type="GO" id="GO:0003726">
    <property type="term" value="F:double-stranded RNA adenosine deaminase activity"/>
    <property type="evidence" value="ECO:0007669"/>
    <property type="project" value="TreeGrafter"/>
</dbReference>
<protein>
    <submittedName>
        <fullName evidence="2">Domain-domain-containing protein</fullName>
    </submittedName>
</protein>
<dbReference type="GO" id="GO:0005737">
    <property type="term" value="C:cytoplasm"/>
    <property type="evidence" value="ECO:0007669"/>
    <property type="project" value="TreeGrafter"/>
</dbReference>
<accession>A0AAV0AKS9</accession>
<feature type="domain" description="A to I editase" evidence="1">
    <location>
        <begin position="80"/>
        <end position="422"/>
    </location>
</feature>
<dbReference type="GO" id="GO:0008251">
    <property type="term" value="F:tRNA-specific adenosine deaminase activity"/>
    <property type="evidence" value="ECO:0007669"/>
    <property type="project" value="TreeGrafter"/>
</dbReference>
<dbReference type="GO" id="GO:0003725">
    <property type="term" value="F:double-stranded RNA binding"/>
    <property type="evidence" value="ECO:0007669"/>
    <property type="project" value="TreeGrafter"/>
</dbReference>
<dbReference type="GO" id="GO:0006396">
    <property type="term" value="P:RNA processing"/>
    <property type="evidence" value="ECO:0007669"/>
    <property type="project" value="InterPro"/>
</dbReference>
<gene>
    <name evidence="2" type="ORF">PPACK8108_LOCUS2531</name>
</gene>
<dbReference type="SMART" id="SM00552">
    <property type="entry name" value="ADEAMc"/>
    <property type="match status" value="1"/>
</dbReference>
<comment type="caution">
    <text evidence="2">The sequence shown here is derived from an EMBL/GenBank/DDBJ whole genome shotgun (WGS) entry which is preliminary data.</text>
</comment>
<dbReference type="GO" id="GO:0006382">
    <property type="term" value="P:adenosine to inosine editing"/>
    <property type="evidence" value="ECO:0007669"/>
    <property type="project" value="TreeGrafter"/>
</dbReference>
<dbReference type="InterPro" id="IPR002466">
    <property type="entry name" value="A_deamin"/>
</dbReference>
<dbReference type="EMBL" id="CALTRL010000430">
    <property type="protein sequence ID" value="CAH7668062.1"/>
    <property type="molecule type" value="Genomic_DNA"/>
</dbReference>